<organism evidence="2 3">
    <name type="scientific">Spirosoma endbachense</name>
    <dbReference type="NCBI Taxonomy" id="2666025"/>
    <lineage>
        <taxon>Bacteria</taxon>
        <taxon>Pseudomonadati</taxon>
        <taxon>Bacteroidota</taxon>
        <taxon>Cytophagia</taxon>
        <taxon>Cytophagales</taxon>
        <taxon>Cytophagaceae</taxon>
        <taxon>Spirosoma</taxon>
    </lineage>
</organism>
<dbReference type="Proteomes" id="UP000464577">
    <property type="component" value="Chromosome"/>
</dbReference>
<reference evidence="2 3" key="1">
    <citation type="submission" date="2019-11" db="EMBL/GenBank/DDBJ databases">
        <title>Spirosoma endbachense sp. nov., isolated from a natural salt meadow.</title>
        <authorList>
            <person name="Rojas J."/>
            <person name="Ambika Manirajan B."/>
            <person name="Ratering S."/>
            <person name="Suarez C."/>
            <person name="Geissler-Plaum R."/>
            <person name="Schnell S."/>
        </authorList>
    </citation>
    <scope>NUCLEOTIDE SEQUENCE [LARGE SCALE GENOMIC DNA]</scope>
    <source>
        <strain evidence="2 3">I-24</strain>
    </source>
</reference>
<dbReference type="KEGG" id="senf:GJR95_30200"/>
<proteinExistence type="predicted"/>
<protein>
    <submittedName>
        <fullName evidence="2">Uncharacterized protein</fullName>
    </submittedName>
</protein>
<dbReference type="AlphaFoldDB" id="A0A6P1W4T3"/>
<accession>A0A6P1W4T3</accession>
<evidence type="ECO:0000256" key="1">
    <source>
        <dbReference type="SAM" id="SignalP"/>
    </source>
</evidence>
<keyword evidence="1" id="KW-0732">Signal</keyword>
<feature type="signal peptide" evidence="1">
    <location>
        <begin position="1"/>
        <end position="21"/>
    </location>
</feature>
<evidence type="ECO:0000313" key="2">
    <source>
        <dbReference type="EMBL" id="QHV99017.1"/>
    </source>
</evidence>
<evidence type="ECO:0000313" key="3">
    <source>
        <dbReference type="Proteomes" id="UP000464577"/>
    </source>
</evidence>
<keyword evidence="3" id="KW-1185">Reference proteome</keyword>
<name>A0A6P1W4T3_9BACT</name>
<dbReference type="EMBL" id="CP045997">
    <property type="protein sequence ID" value="QHV99017.1"/>
    <property type="molecule type" value="Genomic_DNA"/>
</dbReference>
<sequence length="50" mass="5587">MKATYLLVCMLLSLLSWQCSSSEEAAPPKLDYDQASRQLMNDLAPQIVGR</sequence>
<gene>
    <name evidence="2" type="ORF">GJR95_30200</name>
</gene>
<dbReference type="RefSeq" id="WP_162389423.1">
    <property type="nucleotide sequence ID" value="NZ_CP045997.1"/>
</dbReference>
<feature type="chain" id="PRO_5027038629" evidence="1">
    <location>
        <begin position="22"/>
        <end position="50"/>
    </location>
</feature>